<dbReference type="KEGG" id="cmp:Cha6605_1073"/>
<dbReference type="InterPro" id="IPR058240">
    <property type="entry name" value="rSAM_sf"/>
</dbReference>
<evidence type="ECO:0000313" key="1">
    <source>
        <dbReference type="EMBL" id="AFY92306.1"/>
    </source>
</evidence>
<dbReference type="SUPFAM" id="SSF102114">
    <property type="entry name" value="Radical SAM enzymes"/>
    <property type="match status" value="1"/>
</dbReference>
<dbReference type="InterPro" id="IPR013785">
    <property type="entry name" value="Aldolase_TIM"/>
</dbReference>
<name>K9UD24_CHAP6</name>
<organism evidence="1 2">
    <name type="scientific">Chamaesiphon minutus (strain ATCC 27169 / PCC 6605)</name>
    <dbReference type="NCBI Taxonomy" id="1173020"/>
    <lineage>
        <taxon>Bacteria</taxon>
        <taxon>Bacillati</taxon>
        <taxon>Cyanobacteriota</taxon>
        <taxon>Cyanophyceae</taxon>
        <taxon>Gomontiellales</taxon>
        <taxon>Chamaesiphonaceae</taxon>
        <taxon>Chamaesiphon</taxon>
    </lineage>
</organism>
<dbReference type="AlphaFoldDB" id="K9UD24"/>
<dbReference type="EMBL" id="CP003600">
    <property type="protein sequence ID" value="AFY92306.1"/>
    <property type="molecule type" value="Genomic_DNA"/>
</dbReference>
<dbReference type="eggNOG" id="COG0535">
    <property type="taxonomic scope" value="Bacteria"/>
</dbReference>
<dbReference type="InterPro" id="IPR047771">
    <property type="entry name" value="Radical_SAM_STM4011-like"/>
</dbReference>
<evidence type="ECO:0000313" key="2">
    <source>
        <dbReference type="Proteomes" id="UP000010366"/>
    </source>
</evidence>
<evidence type="ECO:0008006" key="3">
    <source>
        <dbReference type="Google" id="ProtNLM"/>
    </source>
</evidence>
<dbReference type="CDD" id="cd01335">
    <property type="entry name" value="Radical_SAM"/>
    <property type="match status" value="1"/>
</dbReference>
<dbReference type="Proteomes" id="UP000010366">
    <property type="component" value="Chromosome"/>
</dbReference>
<dbReference type="HOGENOM" id="CLU_071824_0_0_3"/>
<sequence>MALELSILYRGSLSSCNYGCEYCPFAKRTNTAAELATDKAELDRFFNWVEARDPTDKIGILFTPWGEALIHRYYQSAIARLSDLPQVTKVAIQTNLACELDWVKDCNLDTLALWTTFHPTEVSIERFLQQCQQLDLAKVKYSVGIVGLKEHQQSARLLRQELAPDVYLWVNAYKRQPDYYHPEDLDLFTQIDPLFPINNQVYDTFGKPCRTGHQVITVDGAGTMRRCHFIPDSIGNIYDPNFAASLLARNCQNQVCRCHIGYVHLPELNLDRVYGDGILERIPHPESNSHLVSG</sequence>
<dbReference type="RefSeq" id="WP_015158496.1">
    <property type="nucleotide sequence ID" value="NC_019697.1"/>
</dbReference>
<accession>K9UD24</accession>
<proteinExistence type="predicted"/>
<dbReference type="NCBIfam" id="NF038073">
    <property type="entry name" value="rSAM_STM4011"/>
    <property type="match status" value="1"/>
</dbReference>
<reference evidence="1 2" key="1">
    <citation type="submission" date="2012-05" db="EMBL/GenBank/DDBJ databases">
        <title>Finished chromosome of genome of Chamaesiphon sp. PCC 6605.</title>
        <authorList>
            <consortium name="US DOE Joint Genome Institute"/>
            <person name="Gugger M."/>
            <person name="Coursin T."/>
            <person name="Rippka R."/>
            <person name="Tandeau De Marsac N."/>
            <person name="Huntemann M."/>
            <person name="Wei C.-L."/>
            <person name="Han J."/>
            <person name="Detter J.C."/>
            <person name="Han C."/>
            <person name="Tapia R."/>
            <person name="Chen A."/>
            <person name="Kyrpides N."/>
            <person name="Mavromatis K."/>
            <person name="Markowitz V."/>
            <person name="Szeto E."/>
            <person name="Ivanova N."/>
            <person name="Pagani I."/>
            <person name="Pati A."/>
            <person name="Goodwin L."/>
            <person name="Nordberg H.P."/>
            <person name="Cantor M.N."/>
            <person name="Hua S.X."/>
            <person name="Woyke T."/>
            <person name="Kerfeld C.A."/>
        </authorList>
    </citation>
    <scope>NUCLEOTIDE SEQUENCE [LARGE SCALE GENOMIC DNA]</scope>
    <source>
        <strain evidence="2">ATCC 27169 / PCC 6605</strain>
    </source>
</reference>
<gene>
    <name evidence="1" type="ORF">Cha6605_1073</name>
</gene>
<dbReference type="STRING" id="1173020.Cha6605_1073"/>
<keyword evidence="2" id="KW-1185">Reference proteome</keyword>
<dbReference type="Gene3D" id="3.20.20.70">
    <property type="entry name" value="Aldolase class I"/>
    <property type="match status" value="1"/>
</dbReference>
<dbReference type="OrthoDB" id="9780503at2"/>
<protein>
    <recommendedName>
        <fullName evidence="3">Radical SAM protein</fullName>
    </recommendedName>
</protein>